<evidence type="ECO:0000313" key="3">
    <source>
        <dbReference type="EMBL" id="KRN04830.1"/>
    </source>
</evidence>
<dbReference type="Gene3D" id="3.30.565.10">
    <property type="entry name" value="Histidine kinase-like ATPase, C-terminal domain"/>
    <property type="match status" value="1"/>
</dbReference>
<dbReference type="GO" id="GO:0042802">
    <property type="term" value="F:identical protein binding"/>
    <property type="evidence" value="ECO:0007669"/>
    <property type="project" value="TreeGrafter"/>
</dbReference>
<keyword evidence="1" id="KW-1133">Transmembrane helix</keyword>
<sequence>MVINFLLIVQAIFTVLAFLIISYNRRKKYNFQLLKKQLDVLKEYTKELEYDEQVNAKFKHDYKNLLLSLKGSAENDSSSELINTVSDLEQYSDNYFKKIEVDFRHCQNIKNDYLKSLIISKLSKAKQKEIACHFECEMVVDKMPIDQFDCVRMFGIVLDNAIEAAVETAHPRIDIMLYQDDNQLEFWVRNNYVANTIDLKSLRQANVSTKAGHSGLGLVNIEEISQKHPNILKTFSKKKDIFSVNIKILVN</sequence>
<dbReference type="RefSeq" id="WP_236692272.1">
    <property type="nucleotide sequence ID" value="NZ_AYZL01000006.1"/>
</dbReference>
<dbReference type="PANTHER" id="PTHR40448">
    <property type="entry name" value="TWO-COMPONENT SENSOR HISTIDINE KINASE"/>
    <property type="match status" value="1"/>
</dbReference>
<evidence type="ECO:0000259" key="2">
    <source>
        <dbReference type="Pfam" id="PF14501"/>
    </source>
</evidence>
<feature type="transmembrane region" description="Helical" evidence="1">
    <location>
        <begin position="6"/>
        <end position="23"/>
    </location>
</feature>
<keyword evidence="1" id="KW-0812">Transmembrane</keyword>
<gene>
    <name evidence="3" type="ORF">FC86_GL001187</name>
</gene>
<name>A0A0R2DL74_9LACO</name>
<keyword evidence="1" id="KW-0472">Membrane</keyword>
<reference evidence="3 4" key="1">
    <citation type="journal article" date="2015" name="Genome Announc.">
        <title>Expanding the biotechnology potential of lactobacilli through comparative genomics of 213 strains and associated genera.</title>
        <authorList>
            <person name="Sun Z."/>
            <person name="Harris H.M."/>
            <person name="McCann A."/>
            <person name="Guo C."/>
            <person name="Argimon S."/>
            <person name="Zhang W."/>
            <person name="Yang X."/>
            <person name="Jeffery I.B."/>
            <person name="Cooney J.C."/>
            <person name="Kagawa T.F."/>
            <person name="Liu W."/>
            <person name="Song Y."/>
            <person name="Salvetti E."/>
            <person name="Wrobel A."/>
            <person name="Rasinkangas P."/>
            <person name="Parkhill J."/>
            <person name="Rea M.C."/>
            <person name="O'Sullivan O."/>
            <person name="Ritari J."/>
            <person name="Douillard F.P."/>
            <person name="Paul Ross R."/>
            <person name="Yang R."/>
            <person name="Briner A.E."/>
            <person name="Felis G.E."/>
            <person name="de Vos W.M."/>
            <person name="Barrangou R."/>
            <person name="Klaenhammer T.R."/>
            <person name="Caufield P.W."/>
            <person name="Cui Y."/>
            <person name="Zhang H."/>
            <person name="O'Toole P.W."/>
        </authorList>
    </citation>
    <scope>NUCLEOTIDE SEQUENCE [LARGE SCALE GENOMIC DNA]</scope>
    <source>
        <strain evidence="3 4">DSM 23037</strain>
    </source>
</reference>
<protein>
    <submittedName>
        <fullName evidence="3">Sakb</fullName>
    </submittedName>
</protein>
<organism evidence="3 4">
    <name type="scientific">Holzapfeliella floricola DSM 23037 = JCM 16512</name>
    <dbReference type="NCBI Taxonomy" id="1423744"/>
    <lineage>
        <taxon>Bacteria</taxon>
        <taxon>Bacillati</taxon>
        <taxon>Bacillota</taxon>
        <taxon>Bacilli</taxon>
        <taxon>Lactobacillales</taxon>
        <taxon>Lactobacillaceae</taxon>
        <taxon>Holzapfeliella</taxon>
    </lineage>
</organism>
<evidence type="ECO:0000313" key="4">
    <source>
        <dbReference type="Proteomes" id="UP000051378"/>
    </source>
</evidence>
<dbReference type="Pfam" id="PF14501">
    <property type="entry name" value="HATPase_c_5"/>
    <property type="match status" value="1"/>
</dbReference>
<keyword evidence="4" id="KW-1185">Reference proteome</keyword>
<proteinExistence type="predicted"/>
<accession>A0A0R2DL74</accession>
<dbReference type="InterPro" id="IPR036890">
    <property type="entry name" value="HATPase_C_sf"/>
</dbReference>
<feature type="domain" description="Sensor histidine kinase NatK-like C-terminal" evidence="2">
    <location>
        <begin position="147"/>
        <end position="248"/>
    </location>
</feature>
<dbReference type="PATRIC" id="fig|1423744.4.peg.1217"/>
<dbReference type="STRING" id="1423744.FC86_GL001187"/>
<dbReference type="Proteomes" id="UP000051378">
    <property type="component" value="Unassembled WGS sequence"/>
</dbReference>
<dbReference type="AlphaFoldDB" id="A0A0R2DL74"/>
<dbReference type="EMBL" id="AYZL01000006">
    <property type="protein sequence ID" value="KRN04830.1"/>
    <property type="molecule type" value="Genomic_DNA"/>
</dbReference>
<comment type="caution">
    <text evidence="3">The sequence shown here is derived from an EMBL/GenBank/DDBJ whole genome shotgun (WGS) entry which is preliminary data.</text>
</comment>
<evidence type="ECO:0000256" key="1">
    <source>
        <dbReference type="SAM" id="Phobius"/>
    </source>
</evidence>
<dbReference type="PANTHER" id="PTHR40448:SF1">
    <property type="entry name" value="TWO-COMPONENT SENSOR HISTIDINE KINASE"/>
    <property type="match status" value="1"/>
</dbReference>
<dbReference type="SUPFAM" id="SSF55874">
    <property type="entry name" value="ATPase domain of HSP90 chaperone/DNA topoisomerase II/histidine kinase"/>
    <property type="match status" value="1"/>
</dbReference>
<dbReference type="InterPro" id="IPR032834">
    <property type="entry name" value="NatK-like_C"/>
</dbReference>